<dbReference type="InterPro" id="IPR012677">
    <property type="entry name" value="Nucleotide-bd_a/b_plait_sf"/>
</dbReference>
<dbReference type="GeneID" id="27329153"/>
<dbReference type="InterPro" id="IPR013025">
    <property type="entry name" value="Ribosomal_uL23-like"/>
</dbReference>
<keyword evidence="2" id="KW-0689">Ribosomal protein</keyword>
<evidence type="ECO:0000313" key="5">
    <source>
        <dbReference type="EMBL" id="KIW21490.1"/>
    </source>
</evidence>
<evidence type="ECO:0000256" key="1">
    <source>
        <dbReference type="ARBA" id="ARBA00006700"/>
    </source>
</evidence>
<dbReference type="PANTHER" id="PTHR12059">
    <property type="entry name" value="RIBOSOMAL PROTEIN L23-RELATED"/>
    <property type="match status" value="1"/>
</dbReference>
<dbReference type="RefSeq" id="XP_016241706.1">
    <property type="nucleotide sequence ID" value="XM_016376430.1"/>
</dbReference>
<dbReference type="SUPFAM" id="SSF54189">
    <property type="entry name" value="Ribosomal proteins S24e, L23 and L15e"/>
    <property type="match status" value="1"/>
</dbReference>
<name>A0A0D2BSU9_9EURO</name>
<dbReference type="VEuPathDB" id="FungiDB:PV08_02070"/>
<evidence type="ECO:0000256" key="3">
    <source>
        <dbReference type="ARBA" id="ARBA00023274"/>
    </source>
</evidence>
<proteinExistence type="inferred from homology"/>
<evidence type="ECO:0000256" key="2">
    <source>
        <dbReference type="ARBA" id="ARBA00022980"/>
    </source>
</evidence>
<keyword evidence="3" id="KW-0687">Ribonucleoprotein</keyword>
<dbReference type="Proteomes" id="UP000053328">
    <property type="component" value="Unassembled WGS sequence"/>
</dbReference>
<dbReference type="GO" id="GO:0003735">
    <property type="term" value="F:structural constituent of ribosome"/>
    <property type="evidence" value="ECO:0007669"/>
    <property type="project" value="InterPro"/>
</dbReference>
<dbReference type="PANTHER" id="PTHR12059:SF5">
    <property type="entry name" value="LARGE RIBOSOMAL SUBUNIT PROTEIN UL23M"/>
    <property type="match status" value="1"/>
</dbReference>
<dbReference type="AlphaFoldDB" id="A0A0D2BSU9"/>
<dbReference type="OrthoDB" id="275582at2759"/>
<dbReference type="GO" id="GO:0005762">
    <property type="term" value="C:mitochondrial large ribosomal subunit"/>
    <property type="evidence" value="ECO:0007669"/>
    <property type="project" value="TreeGrafter"/>
</dbReference>
<dbReference type="InterPro" id="IPR012678">
    <property type="entry name" value="Ribosomal_uL23/eL15/eS24_sf"/>
</dbReference>
<reference evidence="5 6" key="1">
    <citation type="submission" date="2015-01" db="EMBL/GenBank/DDBJ databases">
        <title>The Genome Sequence of Exophiala spinifera CBS89968.</title>
        <authorList>
            <consortium name="The Broad Institute Genomics Platform"/>
            <person name="Cuomo C."/>
            <person name="de Hoog S."/>
            <person name="Gorbushina A."/>
            <person name="Stielow B."/>
            <person name="Teixiera M."/>
            <person name="Abouelleil A."/>
            <person name="Chapman S.B."/>
            <person name="Priest M."/>
            <person name="Young S.K."/>
            <person name="Wortman J."/>
            <person name="Nusbaum C."/>
            <person name="Birren B."/>
        </authorList>
    </citation>
    <scope>NUCLEOTIDE SEQUENCE [LARGE SCALE GENOMIC DNA]</scope>
    <source>
        <strain evidence="5 6">CBS 89968</strain>
    </source>
</reference>
<comment type="similarity">
    <text evidence="1">Belongs to the universal ribosomal protein uL23 family.</text>
</comment>
<dbReference type="HOGENOM" id="CLU_047745_0_0_1"/>
<gene>
    <name evidence="5" type="ORF">PV08_02070</name>
</gene>
<dbReference type="STRING" id="91928.A0A0D2BSU9"/>
<keyword evidence="6" id="KW-1185">Reference proteome</keyword>
<accession>A0A0D2BSU9</accession>
<evidence type="ECO:0000313" key="6">
    <source>
        <dbReference type="Proteomes" id="UP000053328"/>
    </source>
</evidence>
<dbReference type="Pfam" id="PF00276">
    <property type="entry name" value="Ribosomal_L23"/>
    <property type="match status" value="1"/>
</dbReference>
<sequence length="334" mass="38972">MPRARLPPTLHTKPKIPTTRVAPNAPRLWNAKRRVKTTIGLNPYSATIFQRVEPPSKWLEKYEVQLSSNQPPKQQLAPETLEALRATQTDSELRWWEMERKHLDHFMDVYPPLSHVSSDVRDFLHSNSKYLSPQKVTQLLQSPSRFFSKPANVPYESRKQINFPHPKDSVVLMRTPHLSPNYAAFDVPLHFSKLDLRAYLSNVYGVEVLHIRSVVIQQKVKRTQPSDRYSQGALYRPRSLKKMTVQLAKPFVYPEEIKDLDPWEHDDYWHLAKTQFAQERENSEWGWSKPNLAHRKSIAQQAQELLKGKKKWAPTWQLLDSASTATPSDYVPRR</sequence>
<protein>
    <recommendedName>
        <fullName evidence="4">Large ribosomal subunit protein uL23m</fullName>
    </recommendedName>
</protein>
<dbReference type="Gene3D" id="3.30.70.330">
    <property type="match status" value="1"/>
</dbReference>
<dbReference type="GO" id="GO:0032543">
    <property type="term" value="P:mitochondrial translation"/>
    <property type="evidence" value="ECO:0007669"/>
    <property type="project" value="TreeGrafter"/>
</dbReference>
<organism evidence="5 6">
    <name type="scientific">Exophiala spinifera</name>
    <dbReference type="NCBI Taxonomy" id="91928"/>
    <lineage>
        <taxon>Eukaryota</taxon>
        <taxon>Fungi</taxon>
        <taxon>Dikarya</taxon>
        <taxon>Ascomycota</taxon>
        <taxon>Pezizomycotina</taxon>
        <taxon>Eurotiomycetes</taxon>
        <taxon>Chaetothyriomycetidae</taxon>
        <taxon>Chaetothyriales</taxon>
        <taxon>Herpotrichiellaceae</taxon>
        <taxon>Exophiala</taxon>
    </lineage>
</organism>
<evidence type="ECO:0000256" key="4">
    <source>
        <dbReference type="ARBA" id="ARBA00039977"/>
    </source>
</evidence>
<dbReference type="EMBL" id="KN847492">
    <property type="protein sequence ID" value="KIW21490.1"/>
    <property type="molecule type" value="Genomic_DNA"/>
</dbReference>